<dbReference type="STRING" id="1121301.SAMN02745912_02364"/>
<reference evidence="3" key="1">
    <citation type="submission" date="2016-11" db="EMBL/GenBank/DDBJ databases">
        <authorList>
            <person name="Varghese N."/>
            <person name="Submissions S."/>
        </authorList>
    </citation>
    <scope>NUCLEOTIDE SEQUENCE [LARGE SCALE GENOMIC DNA]</scope>
    <source>
        <strain evidence="3">DSM 15212 / CIP 107654 / DViRD3</strain>
    </source>
</reference>
<dbReference type="AlphaFoldDB" id="A0A1M6PZC3"/>
<dbReference type="RefSeq" id="WP_106406506.1">
    <property type="nucleotide sequence ID" value="NZ_FRAG01000028.1"/>
</dbReference>
<proteinExistence type="predicted"/>
<dbReference type="GO" id="GO:0006265">
    <property type="term" value="P:DNA topological change"/>
    <property type="evidence" value="ECO:0007669"/>
    <property type="project" value="InterPro"/>
</dbReference>
<sequence length="76" mass="8764">MSKKNRDKNKKFKIETLEDKWKYEIASELGLLDKVLSNGWGALTAKETGRIGGLITVKKKKLKKMQELQEKQEQEG</sequence>
<evidence type="ECO:0000313" key="2">
    <source>
        <dbReference type="EMBL" id="SHK13237.1"/>
    </source>
</evidence>
<gene>
    <name evidence="2" type="ORF">SAMN02745912_02364</name>
</gene>
<evidence type="ECO:0000313" key="3">
    <source>
        <dbReference type="Proteomes" id="UP000184465"/>
    </source>
</evidence>
<protein>
    <submittedName>
        <fullName evidence="2">Small, acid-soluble spore protein, alpha/beta type</fullName>
    </submittedName>
</protein>
<dbReference type="OrthoDB" id="1708261at2"/>
<dbReference type="Proteomes" id="UP000184465">
    <property type="component" value="Unassembled WGS sequence"/>
</dbReference>
<dbReference type="InterPro" id="IPR038300">
    <property type="entry name" value="SASP_sf_alpha/beta"/>
</dbReference>
<accession>A0A1M6PZC3</accession>
<dbReference type="GO" id="GO:0003690">
    <property type="term" value="F:double-stranded DNA binding"/>
    <property type="evidence" value="ECO:0007669"/>
    <property type="project" value="InterPro"/>
</dbReference>
<keyword evidence="3" id="KW-1185">Reference proteome</keyword>
<comment type="function">
    <text evidence="1">SASP are bound to spore DNA. They are double-stranded DNA-binding proteins that cause DNA to change to an a-like conformation. They protect the DNA backbone from chemical and enzymatic cleavage and are thus involved in dormant spore's high resistance to UV light.</text>
</comment>
<name>A0A1M6PZC3_PARC5</name>
<dbReference type="Gene3D" id="6.10.10.80">
    <property type="entry name" value="Small, acid-soluble spore protein, alpha/beta type-like"/>
    <property type="match status" value="1"/>
</dbReference>
<dbReference type="Pfam" id="PF00269">
    <property type="entry name" value="SASP"/>
    <property type="match status" value="1"/>
</dbReference>
<evidence type="ECO:0000256" key="1">
    <source>
        <dbReference type="ARBA" id="ARBA00003863"/>
    </source>
</evidence>
<dbReference type="EMBL" id="FRAG01000028">
    <property type="protein sequence ID" value="SHK13237.1"/>
    <property type="molecule type" value="Genomic_DNA"/>
</dbReference>
<dbReference type="InterPro" id="IPR001448">
    <property type="entry name" value="SASP_alpha/beta-type"/>
</dbReference>
<organism evidence="2 3">
    <name type="scientific">Paramaledivibacter caminithermalis (strain DSM 15212 / CIP 107654 / DViRD3)</name>
    <name type="common">Clostridium caminithermale</name>
    <dbReference type="NCBI Taxonomy" id="1121301"/>
    <lineage>
        <taxon>Bacteria</taxon>
        <taxon>Bacillati</taxon>
        <taxon>Bacillota</taxon>
        <taxon>Clostridia</taxon>
        <taxon>Peptostreptococcales</taxon>
        <taxon>Caminicellaceae</taxon>
        <taxon>Paramaledivibacter</taxon>
    </lineage>
</organism>